<keyword evidence="2" id="KW-1185">Reference proteome</keyword>
<evidence type="ECO:0000313" key="1">
    <source>
        <dbReference type="EMBL" id="KAJ2988024.1"/>
    </source>
</evidence>
<evidence type="ECO:0000313" key="2">
    <source>
        <dbReference type="Proteomes" id="UP001143856"/>
    </source>
</evidence>
<organism evidence="1 2">
    <name type="scientific">Xylaria curta</name>
    <dbReference type="NCBI Taxonomy" id="42375"/>
    <lineage>
        <taxon>Eukaryota</taxon>
        <taxon>Fungi</taxon>
        <taxon>Dikarya</taxon>
        <taxon>Ascomycota</taxon>
        <taxon>Pezizomycotina</taxon>
        <taxon>Sordariomycetes</taxon>
        <taxon>Xylariomycetidae</taxon>
        <taxon>Xylariales</taxon>
        <taxon>Xylariaceae</taxon>
        <taxon>Xylaria</taxon>
    </lineage>
</organism>
<proteinExistence type="predicted"/>
<name>A0ACC1P8E3_9PEZI</name>
<accession>A0ACC1P8E3</accession>
<gene>
    <name evidence="1" type="ORF">NUW58_g4191</name>
</gene>
<dbReference type="EMBL" id="JAPDGR010000707">
    <property type="protein sequence ID" value="KAJ2988024.1"/>
    <property type="molecule type" value="Genomic_DNA"/>
</dbReference>
<protein>
    <submittedName>
        <fullName evidence="1">Uncharacterized protein</fullName>
    </submittedName>
</protein>
<reference evidence="1" key="1">
    <citation type="submission" date="2022-10" db="EMBL/GenBank/DDBJ databases">
        <title>Genome Sequence of Xylaria curta.</title>
        <authorList>
            <person name="Buettner E."/>
        </authorList>
    </citation>
    <scope>NUCLEOTIDE SEQUENCE</scope>
    <source>
        <strain evidence="1">Babe10</strain>
    </source>
</reference>
<dbReference type="Proteomes" id="UP001143856">
    <property type="component" value="Unassembled WGS sequence"/>
</dbReference>
<comment type="caution">
    <text evidence="1">The sequence shown here is derived from an EMBL/GenBank/DDBJ whole genome shotgun (WGS) entry which is preliminary data.</text>
</comment>
<sequence length="99" mass="10565">MYAKATILAAVAVFASGVVAKSGRMTWFNPSWRSTLRTTPGVPTAEDGSPSRRMARQPPPRVADLCPGCPANGIDVSPAIFDDIADLSVGVVQVNWFFQ</sequence>